<evidence type="ECO:0000256" key="1">
    <source>
        <dbReference type="ARBA" id="ARBA00022763"/>
    </source>
</evidence>
<comment type="caution">
    <text evidence="6">The sequence shown here is derived from an EMBL/GenBank/DDBJ whole genome shotgun (WGS) entry which is preliminary data.</text>
</comment>
<proteinExistence type="predicted"/>
<feature type="region of interest" description="Disordered" evidence="5">
    <location>
        <begin position="585"/>
        <end position="604"/>
    </location>
</feature>
<feature type="region of interest" description="Disordered" evidence="5">
    <location>
        <begin position="1099"/>
        <end position="1129"/>
    </location>
</feature>
<gene>
    <name evidence="6" type="ORF">M3B43_11555</name>
</gene>
<keyword evidence="1" id="KW-0227">DNA damage</keyword>
<organism evidence="6 7">
    <name type="scientific">Nesterenkonia massiliensis</name>
    <dbReference type="NCBI Taxonomy" id="1232429"/>
    <lineage>
        <taxon>Bacteria</taxon>
        <taxon>Bacillati</taxon>
        <taxon>Actinomycetota</taxon>
        <taxon>Actinomycetes</taxon>
        <taxon>Micrococcales</taxon>
        <taxon>Micrococcaceae</taxon>
        <taxon>Nesterenkonia</taxon>
    </lineage>
</organism>
<dbReference type="SUPFAM" id="SSF52540">
    <property type="entry name" value="P-loop containing nucleoside triphosphate hydrolases"/>
    <property type="match status" value="2"/>
</dbReference>
<evidence type="ECO:0000256" key="2">
    <source>
        <dbReference type="ARBA" id="ARBA00023204"/>
    </source>
</evidence>
<accession>A0ABT2HTW3</accession>
<keyword evidence="7" id="KW-1185">Reference proteome</keyword>
<keyword evidence="4" id="KW-0175">Coiled coil</keyword>
<sequence length="1129" mass="127423">MTEQSGQWRLDQIQLVNWGTFHGLHTMEVSRRGFLLTGHSGSGKSSIVDAITAVLTPTQQASFNAAAADGSSRGNDRSKLTYVRGAYARGADEDTGEVSTQYLRSGATWSGIMLRYSDGANNVRCLVKLLHAKRSTAKPGDLDELHILTHEPVQLMDFEDFATKGIAERALKQAMPQAYVNKSHPRFLARYTRELGIAGERAALLLHKTQSAKNLGSLDDLFRNFMLDEPETFDLAKRAVEQFGELSEAHQAVVTARHQIEHLEPLEEQAHRFEHAEAELERLERLSTARESYTRTKKISLLESARESAASSARVAQEQYHRAKLTLASAEDGRRSAQSLVDSQGGAQLEAAALKVKVSQERLQDTEARFTQLKKKLDSANIQTPDSYAGLSGLQELGRTEQLEHQEQQAARREQVQLLQQQRARLVLEQEGVETETQSMKQRRSNIDHRLIAARELILKVTGLPETALPYAAELLQVRDEYADWTGALERVLRPLGTVMLVPAAHEDSVRIAVDAAHLGTRLKYRVVPTSVERPRAASSGASVVHRIDVAEGQFTAWLNTELSQHYDYTCVETPVQLTDHEQAVTRSGQVKRGRRSYEKDDRRRVNDPSGWILGFDNEAKVEHYFGLLREIGQKISHVDKQLGAAERENRLAQKRLDVLIELQDMTWEQLDVAQRRHELQQAQHAQATLLAQDGDLRAAQHRLEQAQQTEHDARAEADAAQTRSIRAAEGLNSLQTQLDRLRQQQVEELDEHTTEQLQDEFSRVRSERRLTHETIDADSAKVAEALARAARQVADDRHEAQSRIEKTAYTFHQQWPAEAADAVPGVEGRSEYLGILQRLRADRLPEFEQRFFEMLREQSQRNIGLLANRIRSAYREVKARVEPINHSLLRSPFAEGRHLQIRVDLSRPTVAQEFLDDLNSITHNMLAFEEDRHEAEKRFALLDRIMGQLASSDAADRSWQVQCLDTRRHVKFLGLEQNLDGDIVDWHDSGQGRSGGQKQKLVVFCLAAALRYQLTRQDEDSPTYGSIVMDEAFDKSDVTFTRMALNIFKEFGFHMILATPLKMLQVLEEYVGSIALVSCHESRDSHATPVTWEEAERYLSEKRSAEGNSPEPISDAAPDEAGTLLEVH</sequence>
<evidence type="ECO:0000256" key="3">
    <source>
        <dbReference type="ARBA" id="ARBA00023236"/>
    </source>
</evidence>
<evidence type="ECO:0000313" key="6">
    <source>
        <dbReference type="EMBL" id="MCT1607939.1"/>
    </source>
</evidence>
<evidence type="ECO:0000313" key="7">
    <source>
        <dbReference type="Proteomes" id="UP001205046"/>
    </source>
</evidence>
<dbReference type="RefSeq" id="WP_049897330.1">
    <property type="nucleotide sequence ID" value="NZ_CABKSP010000001.1"/>
</dbReference>
<keyword evidence="3" id="KW-0742">SOS response</keyword>
<name>A0ABT2HTW3_9MICC</name>
<keyword evidence="2" id="KW-0234">DNA repair</keyword>
<protein>
    <recommendedName>
        <fullName evidence="8">AAA family ATPase</fullName>
    </recommendedName>
</protein>
<dbReference type="EMBL" id="JALXMO010000051">
    <property type="protein sequence ID" value="MCT1607939.1"/>
    <property type="molecule type" value="Genomic_DNA"/>
</dbReference>
<dbReference type="Pfam" id="PF13555">
    <property type="entry name" value="AAA_29"/>
    <property type="match status" value="1"/>
</dbReference>
<dbReference type="PANTHER" id="PTHR32182">
    <property type="entry name" value="DNA REPLICATION AND REPAIR PROTEIN RECF"/>
    <property type="match status" value="1"/>
</dbReference>
<feature type="coiled-coil region" evidence="4">
    <location>
        <begin position="349"/>
        <end position="383"/>
    </location>
</feature>
<evidence type="ECO:0008006" key="8">
    <source>
        <dbReference type="Google" id="ProtNLM"/>
    </source>
</evidence>
<dbReference type="Proteomes" id="UP001205046">
    <property type="component" value="Unassembled WGS sequence"/>
</dbReference>
<dbReference type="InterPro" id="IPR027417">
    <property type="entry name" value="P-loop_NTPase"/>
</dbReference>
<dbReference type="Gene3D" id="3.40.50.300">
    <property type="entry name" value="P-loop containing nucleotide triphosphate hydrolases"/>
    <property type="match status" value="1"/>
</dbReference>
<dbReference type="Pfam" id="PF13558">
    <property type="entry name" value="SbcC_Walker_B"/>
    <property type="match status" value="1"/>
</dbReference>
<feature type="compositionally biased region" description="Basic and acidic residues" evidence="5">
    <location>
        <begin position="704"/>
        <end position="718"/>
    </location>
</feature>
<evidence type="ECO:0000256" key="4">
    <source>
        <dbReference type="SAM" id="Coils"/>
    </source>
</evidence>
<feature type="region of interest" description="Disordered" evidence="5">
    <location>
        <begin position="704"/>
        <end position="723"/>
    </location>
</feature>
<evidence type="ECO:0000256" key="5">
    <source>
        <dbReference type="SAM" id="MobiDB-lite"/>
    </source>
</evidence>
<reference evidence="6 7" key="1">
    <citation type="submission" date="2022-04" db="EMBL/GenBank/DDBJ databases">
        <title>Human microbiome associated bacterial genomes.</title>
        <authorList>
            <person name="Sandstrom S."/>
            <person name="Salamzade R."/>
            <person name="Kalan L.R."/>
        </authorList>
    </citation>
    <scope>NUCLEOTIDE SEQUENCE [LARGE SCALE GENOMIC DNA]</scope>
    <source>
        <strain evidence="7">p3-SID767</strain>
    </source>
</reference>
<dbReference type="PANTHER" id="PTHR32182:SF0">
    <property type="entry name" value="DNA REPLICATION AND REPAIR PROTEIN RECF"/>
    <property type="match status" value="1"/>
</dbReference>